<organism evidence="1">
    <name type="scientific">uncultured Caudovirales phage</name>
    <dbReference type="NCBI Taxonomy" id="2100421"/>
    <lineage>
        <taxon>Viruses</taxon>
        <taxon>Duplodnaviria</taxon>
        <taxon>Heunggongvirae</taxon>
        <taxon>Uroviricota</taxon>
        <taxon>Caudoviricetes</taxon>
        <taxon>Peduoviridae</taxon>
        <taxon>Maltschvirus</taxon>
        <taxon>Maltschvirus maltsch</taxon>
    </lineage>
</organism>
<proteinExistence type="predicted"/>
<accession>A0A6J5NGA1</accession>
<gene>
    <name evidence="1" type="ORF">UFOVP713_24</name>
</gene>
<protein>
    <submittedName>
        <fullName evidence="1">Uncharacterized protein</fullName>
    </submittedName>
</protein>
<reference evidence="1" key="1">
    <citation type="submission" date="2020-04" db="EMBL/GenBank/DDBJ databases">
        <authorList>
            <person name="Chiriac C."/>
            <person name="Salcher M."/>
            <person name="Ghai R."/>
            <person name="Kavagutti S V."/>
        </authorList>
    </citation>
    <scope>NUCLEOTIDE SEQUENCE</scope>
</reference>
<name>A0A6J5NGA1_9CAUD</name>
<dbReference type="EMBL" id="LR796676">
    <property type="protein sequence ID" value="CAB4158790.1"/>
    <property type="molecule type" value="Genomic_DNA"/>
</dbReference>
<evidence type="ECO:0000313" key="1">
    <source>
        <dbReference type="EMBL" id="CAB4158790.1"/>
    </source>
</evidence>
<sequence length="257" mass="27348">MHSPSITIQGKNEPFELQVARGFIEGHRTVVVFGYNPDVDTSEVTVWPLASIIAHPAAALQMKVSSTSANDASGNTGARTVVIQGLDANYNEISETVTLNGQTEVLTTQLFFRINYAYVATAGNTNSAAGDIYFGTGTVTAGVPATVYNIIKYDFNNTVTGHYTIPAGYTGYLSQGLFSAGQASGSTQVRGRLLTTGLDDIRRTAAVTTVNNGVADYVFEYPLRIPEKTDLEATGIGSANNNGVSCMFILLLTRDNP</sequence>